<dbReference type="PANTHER" id="PTHR15020:SF50">
    <property type="entry name" value="UPF0659 PROTEIN YMR090W"/>
    <property type="match status" value="1"/>
</dbReference>
<protein>
    <submittedName>
        <fullName evidence="5">Uncharacterized protein</fullName>
    </submittedName>
</protein>
<feature type="domain" description="NADH:ubiquinone oxidoreductase intermediate-associated protein 30" evidence="4">
    <location>
        <begin position="635"/>
        <end position="728"/>
    </location>
</feature>
<evidence type="ECO:0000313" key="6">
    <source>
        <dbReference type="Proteomes" id="UP000664859"/>
    </source>
</evidence>
<dbReference type="AlphaFoldDB" id="A0A835ZGW1"/>
<dbReference type="Pfam" id="PF05368">
    <property type="entry name" value="NmrA"/>
    <property type="match status" value="1"/>
</dbReference>
<gene>
    <name evidence="5" type="ORF">JKP88DRAFT_352102</name>
</gene>
<reference evidence="5" key="1">
    <citation type="submission" date="2021-02" db="EMBL/GenBank/DDBJ databases">
        <title>First Annotated Genome of the Yellow-green Alga Tribonema minus.</title>
        <authorList>
            <person name="Mahan K.M."/>
        </authorList>
    </citation>
    <scope>NUCLEOTIDE SEQUENCE</scope>
    <source>
        <strain evidence="5">UTEX B ZZ1240</strain>
    </source>
</reference>
<proteinExistence type="predicted"/>
<sequence>MDATTLKLRSRMEAGGESLPYHCHLHGMFQHKRHEHVAKRALIEPQLWAWGEPMLDVLDLAGCSGVSVTEVLGMHDFELHSKLREAATAFRETKYRAIRLEAALEAAYSKKKLLQARIAELESKLQQVQQLPQRELATVSTQVELAPVCSASTQVELAPVCSVSTQVQLHEALTAAPAAAPSSTRAGDKGARGGGDMSAALPAPEAAAHPSMCACDRRAHGSGDMSAAVSAPTAAAFPSVRICDMRAHGSSGSSAALSTPAAAALSFTCAGDGGAQDSTSTAAALSAPAAAAVSAVRVRDGGAHDSRRTSAVRTTRACRKDAHGNGGMSAAALSAAEAAAPSSECRTGAFGVCLLAAISTALGFAPAAYRASTSVTQEEKEAAAAGADKKKGGLSIPNPFLDTFNAGRSLRETLDEALDQFTGGKTSKARVGFADAEALERRLYSQFDSPEEVPEVLVVGATGETGRVVVRKLLLRGFKVRVLVRNLYSSTLDLLGTGVTYTQGDLGNAASIVDAVSGVDKVMFLAQSRDDSAQDVEFAGFKNLISTFQDSRVADYGTAFILTYPNLISTFQDARVADYGTAFSTKRTLFKFSRPMDRELWSLGKEAARLKWAPNKFDHGTLGGVGVQELGDLSVESPKLDLNMGAFSGLVVRLLGDGKQYRIILRTKLYEMNGVQFESVVQTKPNKWQTHRLPFSTFEAHVGGTNIEGAQQVRLDRRDVKQIAVAYRRAPSDDGTFIVSLDFIKVYRTQLEPEFIYVSSAAVPPFEGRGVHEYDDTVLAQLQARDKKAYWSAMGENALRKSLTYTIVRVAGFNNAVHIGLTYTIVRVAGFNNAPGGIQAIKMQQDQDGVGLISRADAAEICVSCLLDPRACNLAFYASQSKYAPTAISPDKDMSAELARMRPNT</sequence>
<keyword evidence="1" id="KW-0175">Coiled coil</keyword>
<dbReference type="SUPFAM" id="SSF51735">
    <property type="entry name" value="NAD(P)-binding Rossmann-fold domains"/>
    <property type="match status" value="1"/>
</dbReference>
<dbReference type="Pfam" id="PF08547">
    <property type="entry name" value="CIA30"/>
    <property type="match status" value="1"/>
</dbReference>
<dbReference type="PANTHER" id="PTHR15020">
    <property type="entry name" value="FLAVIN REDUCTASE-RELATED"/>
    <property type="match status" value="1"/>
</dbReference>
<dbReference type="SUPFAM" id="SSF49785">
    <property type="entry name" value="Galactose-binding domain-like"/>
    <property type="match status" value="1"/>
</dbReference>
<feature type="region of interest" description="Disordered" evidence="2">
    <location>
        <begin position="175"/>
        <end position="195"/>
    </location>
</feature>
<feature type="coiled-coil region" evidence="1">
    <location>
        <begin position="104"/>
        <end position="131"/>
    </location>
</feature>
<dbReference type="Gene3D" id="3.40.50.720">
    <property type="entry name" value="NAD(P)-binding Rossmann-like Domain"/>
    <property type="match status" value="2"/>
</dbReference>
<dbReference type="InterPro" id="IPR008979">
    <property type="entry name" value="Galactose-bd-like_sf"/>
</dbReference>
<feature type="domain" description="NmrA-like" evidence="3">
    <location>
        <begin position="456"/>
        <end position="527"/>
    </location>
</feature>
<accession>A0A835ZGW1</accession>
<dbReference type="InterPro" id="IPR013857">
    <property type="entry name" value="NADH-UbQ_OxRdtase-assoc_prot30"/>
</dbReference>
<evidence type="ECO:0000256" key="2">
    <source>
        <dbReference type="SAM" id="MobiDB-lite"/>
    </source>
</evidence>
<evidence type="ECO:0000313" key="5">
    <source>
        <dbReference type="EMBL" id="KAG5191984.1"/>
    </source>
</evidence>
<comment type="caution">
    <text evidence="5">The sequence shown here is derived from an EMBL/GenBank/DDBJ whole genome shotgun (WGS) entry which is preliminary data.</text>
</comment>
<dbReference type="Proteomes" id="UP000664859">
    <property type="component" value="Unassembled WGS sequence"/>
</dbReference>
<evidence type="ECO:0000259" key="4">
    <source>
        <dbReference type="Pfam" id="PF08547"/>
    </source>
</evidence>
<keyword evidence="6" id="KW-1185">Reference proteome</keyword>
<dbReference type="OrthoDB" id="10254221at2759"/>
<dbReference type="InterPro" id="IPR008030">
    <property type="entry name" value="NmrA-like"/>
</dbReference>
<name>A0A835ZGW1_9STRA</name>
<dbReference type="EMBL" id="JAFCMP010000012">
    <property type="protein sequence ID" value="KAG5191984.1"/>
    <property type="molecule type" value="Genomic_DNA"/>
</dbReference>
<organism evidence="5 6">
    <name type="scientific">Tribonema minus</name>
    <dbReference type="NCBI Taxonomy" id="303371"/>
    <lineage>
        <taxon>Eukaryota</taxon>
        <taxon>Sar</taxon>
        <taxon>Stramenopiles</taxon>
        <taxon>Ochrophyta</taxon>
        <taxon>PX clade</taxon>
        <taxon>Xanthophyceae</taxon>
        <taxon>Tribonematales</taxon>
        <taxon>Tribonemataceae</taxon>
        <taxon>Tribonema</taxon>
    </lineage>
</organism>
<feature type="compositionally biased region" description="Low complexity" evidence="2">
    <location>
        <begin position="175"/>
        <end position="185"/>
    </location>
</feature>
<evidence type="ECO:0000259" key="3">
    <source>
        <dbReference type="Pfam" id="PF05368"/>
    </source>
</evidence>
<dbReference type="InterPro" id="IPR036291">
    <property type="entry name" value="NAD(P)-bd_dom_sf"/>
</dbReference>
<evidence type="ECO:0000256" key="1">
    <source>
        <dbReference type="SAM" id="Coils"/>
    </source>
</evidence>